<dbReference type="Gene3D" id="1.10.357.70">
    <property type="entry name" value="Exocyst complex component Sec6, C-terminal domain"/>
    <property type="match status" value="1"/>
</dbReference>
<gene>
    <name evidence="5" type="ORF">EVG20_g2877</name>
</gene>
<comment type="similarity">
    <text evidence="1">Belongs to the SEC6 family.</text>
</comment>
<proteinExistence type="inferred from homology"/>
<accession>A0A4Y9Z8K1</accession>
<dbReference type="Proteomes" id="UP000298327">
    <property type="component" value="Unassembled WGS sequence"/>
</dbReference>
<organism evidence="5 6">
    <name type="scientific">Dentipellis fragilis</name>
    <dbReference type="NCBI Taxonomy" id="205917"/>
    <lineage>
        <taxon>Eukaryota</taxon>
        <taxon>Fungi</taxon>
        <taxon>Dikarya</taxon>
        <taxon>Basidiomycota</taxon>
        <taxon>Agaricomycotina</taxon>
        <taxon>Agaricomycetes</taxon>
        <taxon>Russulales</taxon>
        <taxon>Hericiaceae</taxon>
        <taxon>Dentipellis</taxon>
    </lineage>
</organism>
<dbReference type="Gene3D" id="1.10.357.50">
    <property type="match status" value="1"/>
</dbReference>
<keyword evidence="2" id="KW-0813">Transport</keyword>
<evidence type="ECO:0000256" key="1">
    <source>
        <dbReference type="ARBA" id="ARBA00009447"/>
    </source>
</evidence>
<evidence type="ECO:0000256" key="3">
    <source>
        <dbReference type="ARBA" id="ARBA00022483"/>
    </source>
</evidence>
<keyword evidence="4" id="KW-0175">Coiled coil</keyword>
<dbReference type="EMBL" id="SEOQ01000120">
    <property type="protein sequence ID" value="TFY70131.1"/>
    <property type="molecule type" value="Genomic_DNA"/>
</dbReference>
<dbReference type="AlphaFoldDB" id="A0A4Y9Z8K1"/>
<dbReference type="InterPro" id="IPR010326">
    <property type="entry name" value="EXOC3/Sec6"/>
</dbReference>
<sequence length="754" mass="85509">MAAPTISAAQAIGEYLQSPEDLMKIVAFRKKLEKEKASIDARLKSGVKEQLDATRESLRKLFSTRDNVQSIRDEMQTIERLCSDPQNNVATFDQISRVSMVHRNFEQTEEMVNNLLEMNSKLNTLENMLADDRNDLYGPAPHLLTIHYQINQLEGFRNQTMHQAKKASAASRNALNRMFQRLNTVIEDFDDYYLELARNVLPIVRAGNPGVVVKVAKIAEVEGREDEKAIAIRLVKKAAKMDASSKFKSMQANARIIKHYRSKVMKSIAESIKVKLEEAYARDQEDPIGFLESLKWYYEDIYRVEVDIAPCFPPDWDVYSHFVKESHKSLNTIVEGIVASEPEASVLLTLNQWLKEYKKTMKELEVPAELLEPPLLGGKEQTLIDDYLGLIVKKLDEWTNNLMKTEVEQFTTRSEPPELDADEKYGLQGAVILFQMVNQQVDAATESGQGMILARVVTEVNRVMRGVQDQWTKLIDAEYRRHVEKPEEIPGGLVEYIIALANDQIKSADYAEALSARIEPLVSEKYSVTINERLNDAIDGYLDVAKKCTQTLIDIILNDLKPALKQLFQQGWYDGIMQQIIATMSDYMSDYQTFLNPSLLELLIEDLLDAFLVTYLTALANTTKLKIPAAINRIKDDVSEAFAFFSTLKPPKELETYFEVVEMILSLLEASKSMVFLSFWSFAKVHGPNIPFVEGLMKARDDLDRSAVGDVMESIKRKVKDENLTDPPEPTIMKKITVQGTFSRLLRSAAAAAS</sequence>
<reference evidence="5 6" key="1">
    <citation type="submission" date="2019-02" db="EMBL/GenBank/DDBJ databases">
        <title>Genome sequencing of the rare red list fungi Dentipellis fragilis.</title>
        <authorList>
            <person name="Buettner E."/>
            <person name="Kellner H."/>
        </authorList>
    </citation>
    <scope>NUCLEOTIDE SEQUENCE [LARGE SCALE GENOMIC DNA]</scope>
    <source>
        <strain evidence="5 6">DSM 105465</strain>
    </source>
</reference>
<protein>
    <submittedName>
        <fullName evidence="5">Uncharacterized protein</fullName>
    </submittedName>
</protein>
<evidence type="ECO:0000313" key="5">
    <source>
        <dbReference type="EMBL" id="TFY70131.1"/>
    </source>
</evidence>
<dbReference type="STRING" id="205917.A0A4Y9Z8K1"/>
<dbReference type="GO" id="GO:0051601">
    <property type="term" value="P:exocyst localization"/>
    <property type="evidence" value="ECO:0007669"/>
    <property type="project" value="TreeGrafter"/>
</dbReference>
<name>A0A4Y9Z8K1_9AGAM</name>
<keyword evidence="3" id="KW-0268">Exocytosis</keyword>
<evidence type="ECO:0000313" key="6">
    <source>
        <dbReference type="Proteomes" id="UP000298327"/>
    </source>
</evidence>
<comment type="caution">
    <text evidence="5">The sequence shown here is derived from an EMBL/GenBank/DDBJ whole genome shotgun (WGS) entry which is preliminary data.</text>
</comment>
<dbReference type="GO" id="GO:0006887">
    <property type="term" value="P:exocytosis"/>
    <property type="evidence" value="ECO:0007669"/>
    <property type="project" value="UniProtKB-KW"/>
</dbReference>
<dbReference type="GO" id="GO:0000149">
    <property type="term" value="F:SNARE binding"/>
    <property type="evidence" value="ECO:0007669"/>
    <property type="project" value="TreeGrafter"/>
</dbReference>
<dbReference type="PANTHER" id="PTHR21292">
    <property type="entry name" value="EXOCYST COMPLEX COMPONENT SEC6-RELATED"/>
    <property type="match status" value="1"/>
</dbReference>
<evidence type="ECO:0000256" key="4">
    <source>
        <dbReference type="SAM" id="Coils"/>
    </source>
</evidence>
<keyword evidence="6" id="KW-1185">Reference proteome</keyword>
<dbReference type="InterPro" id="IPR042532">
    <property type="entry name" value="EXOC3/Sec6_C"/>
</dbReference>
<feature type="coiled-coil region" evidence="4">
    <location>
        <begin position="108"/>
        <end position="135"/>
    </location>
</feature>
<dbReference type="Pfam" id="PF06046">
    <property type="entry name" value="Sec6"/>
    <property type="match status" value="1"/>
</dbReference>
<dbReference type="FunFam" id="1.10.357.50:FF:000006">
    <property type="entry name" value="Exocyst complex component sec6"/>
    <property type="match status" value="1"/>
</dbReference>
<evidence type="ECO:0000256" key="2">
    <source>
        <dbReference type="ARBA" id="ARBA00022448"/>
    </source>
</evidence>
<dbReference type="GO" id="GO:0000145">
    <property type="term" value="C:exocyst"/>
    <property type="evidence" value="ECO:0007669"/>
    <property type="project" value="InterPro"/>
</dbReference>
<dbReference type="PANTHER" id="PTHR21292:SF1">
    <property type="entry name" value="EXOCYST COMPLEX COMPONENT 3"/>
    <property type="match status" value="1"/>
</dbReference>
<dbReference type="OrthoDB" id="190098at2759"/>